<organism evidence="2 3">
    <name type="scientific">Trifolium pratense</name>
    <name type="common">Red clover</name>
    <dbReference type="NCBI Taxonomy" id="57577"/>
    <lineage>
        <taxon>Eukaryota</taxon>
        <taxon>Viridiplantae</taxon>
        <taxon>Streptophyta</taxon>
        <taxon>Embryophyta</taxon>
        <taxon>Tracheophyta</taxon>
        <taxon>Spermatophyta</taxon>
        <taxon>Magnoliopsida</taxon>
        <taxon>eudicotyledons</taxon>
        <taxon>Gunneridae</taxon>
        <taxon>Pentapetalae</taxon>
        <taxon>rosids</taxon>
        <taxon>fabids</taxon>
        <taxon>Fabales</taxon>
        <taxon>Fabaceae</taxon>
        <taxon>Papilionoideae</taxon>
        <taxon>50 kb inversion clade</taxon>
        <taxon>NPAAA clade</taxon>
        <taxon>Hologalegina</taxon>
        <taxon>IRL clade</taxon>
        <taxon>Trifolieae</taxon>
        <taxon>Trifolium</taxon>
    </lineage>
</organism>
<accession>A0A2K3KDA2</accession>
<proteinExistence type="predicted"/>
<reference evidence="2 3" key="1">
    <citation type="journal article" date="2014" name="Am. J. Bot.">
        <title>Genome assembly and annotation for red clover (Trifolium pratense; Fabaceae).</title>
        <authorList>
            <person name="Istvanek J."/>
            <person name="Jaros M."/>
            <person name="Krenek A."/>
            <person name="Repkova J."/>
        </authorList>
    </citation>
    <scope>NUCLEOTIDE SEQUENCE [LARGE SCALE GENOMIC DNA]</scope>
    <source>
        <strain evidence="3">cv. Tatra</strain>
        <tissue evidence="2">Young leaves</tissue>
    </source>
</reference>
<evidence type="ECO:0000256" key="1">
    <source>
        <dbReference type="SAM" id="MobiDB-lite"/>
    </source>
</evidence>
<gene>
    <name evidence="2" type="ORF">L195_g053918</name>
</gene>
<sequence length="102" mass="11715">MNNPCKITQQQRKLHKTPDSHRHRKARQHRKAPNSKRLPNAKHTIQPTSKKQGTMTLTMIHLKMSLNIKPSLQSTKYTADPHLRLQLLNIVGLPDQAADQLD</sequence>
<evidence type="ECO:0000313" key="3">
    <source>
        <dbReference type="Proteomes" id="UP000236291"/>
    </source>
</evidence>
<feature type="compositionally biased region" description="Basic residues" evidence="1">
    <location>
        <begin position="21"/>
        <end position="34"/>
    </location>
</feature>
<reference evidence="2 3" key="2">
    <citation type="journal article" date="2017" name="Front. Plant Sci.">
        <title>Gene Classification and Mining of Molecular Markers Useful in Red Clover (Trifolium pratense) Breeding.</title>
        <authorList>
            <person name="Istvanek J."/>
            <person name="Dluhosova J."/>
            <person name="Dluhos P."/>
            <person name="Patkova L."/>
            <person name="Nedelnik J."/>
            <person name="Repkova J."/>
        </authorList>
    </citation>
    <scope>NUCLEOTIDE SEQUENCE [LARGE SCALE GENOMIC DNA]</scope>
    <source>
        <strain evidence="3">cv. Tatra</strain>
        <tissue evidence="2">Young leaves</tissue>
    </source>
</reference>
<dbReference type="Proteomes" id="UP000236291">
    <property type="component" value="Unassembled WGS sequence"/>
</dbReference>
<comment type="caution">
    <text evidence="2">The sequence shown here is derived from an EMBL/GenBank/DDBJ whole genome shotgun (WGS) entry which is preliminary data.</text>
</comment>
<dbReference type="EMBL" id="ASHM01092501">
    <property type="protein sequence ID" value="PNX64243.1"/>
    <property type="molecule type" value="Genomic_DNA"/>
</dbReference>
<protein>
    <submittedName>
        <fullName evidence="2">Uncharacterized protein</fullName>
    </submittedName>
</protein>
<feature type="compositionally biased region" description="Polar residues" evidence="1">
    <location>
        <begin position="43"/>
        <end position="54"/>
    </location>
</feature>
<feature type="region of interest" description="Disordered" evidence="1">
    <location>
        <begin position="1"/>
        <end position="54"/>
    </location>
</feature>
<name>A0A2K3KDA2_TRIPR</name>
<evidence type="ECO:0000313" key="2">
    <source>
        <dbReference type="EMBL" id="PNX64243.1"/>
    </source>
</evidence>
<feature type="compositionally biased region" description="Polar residues" evidence="1">
    <location>
        <begin position="1"/>
        <end position="11"/>
    </location>
</feature>
<dbReference type="AlphaFoldDB" id="A0A2K3KDA2"/>